<comment type="similarity">
    <text evidence="5">Belongs to the CDS family.</text>
</comment>
<evidence type="ECO:0000256" key="4">
    <source>
        <dbReference type="ARBA" id="ARBA00005189"/>
    </source>
</evidence>
<reference evidence="25 26" key="1">
    <citation type="journal article" date="2014" name="Genome Announc.">
        <title>Complete Genome Sequence of Mycoplasma ovis Strain Michigan, a Hemoplasma of Sheep with Two Distinct 16S rRNA Genes.</title>
        <authorList>
            <person name="Deshuillers P.L."/>
            <person name="Santos A.P."/>
            <person name="do Nascimento N.C."/>
            <person name="Hampel J.A."/>
            <person name="Bergin I.L."/>
            <person name="Dyson M.C."/>
            <person name="Messick J.B."/>
        </authorList>
    </citation>
    <scope>NUCLEOTIDE SEQUENCE [LARGE SCALE GENOMIC DNA]</scope>
    <source>
        <strain evidence="25 26">Michigan</strain>
    </source>
</reference>
<evidence type="ECO:0000256" key="24">
    <source>
        <dbReference type="SAM" id="Phobius"/>
    </source>
</evidence>
<evidence type="ECO:0000256" key="21">
    <source>
        <dbReference type="ARBA" id="ARBA00032396"/>
    </source>
</evidence>
<keyword evidence="13 24" id="KW-1133">Transmembrane helix</keyword>
<evidence type="ECO:0000256" key="16">
    <source>
        <dbReference type="ARBA" id="ARBA00023209"/>
    </source>
</evidence>
<comment type="pathway">
    <text evidence="4">Lipid metabolism.</text>
</comment>
<evidence type="ECO:0000256" key="10">
    <source>
        <dbReference type="ARBA" id="ARBA00022679"/>
    </source>
</evidence>
<proteinExistence type="inferred from homology"/>
<evidence type="ECO:0000256" key="17">
    <source>
        <dbReference type="ARBA" id="ARBA00023264"/>
    </source>
</evidence>
<name>A0ABN4BRM6_9MOLU</name>
<evidence type="ECO:0000313" key="26">
    <source>
        <dbReference type="Proteomes" id="UP000018745"/>
    </source>
</evidence>
<evidence type="ECO:0000256" key="15">
    <source>
        <dbReference type="ARBA" id="ARBA00023136"/>
    </source>
</evidence>
<gene>
    <name evidence="25" type="ORF">OVS_02990</name>
</gene>
<dbReference type="PANTHER" id="PTHR46382:SF1">
    <property type="entry name" value="PHOSPHATIDATE CYTIDYLYLTRANSFERASE"/>
    <property type="match status" value="1"/>
</dbReference>
<evidence type="ECO:0000256" key="12">
    <source>
        <dbReference type="ARBA" id="ARBA00022695"/>
    </source>
</evidence>
<dbReference type="EC" id="2.7.7.41" evidence="6"/>
<feature type="transmembrane region" description="Helical" evidence="24">
    <location>
        <begin position="78"/>
        <end position="100"/>
    </location>
</feature>
<keyword evidence="26" id="KW-1185">Reference proteome</keyword>
<evidence type="ECO:0000256" key="7">
    <source>
        <dbReference type="ARBA" id="ARBA00019373"/>
    </source>
</evidence>
<keyword evidence="10" id="KW-0808">Transferase</keyword>
<evidence type="ECO:0000313" key="25">
    <source>
        <dbReference type="EMBL" id="AHC40374.1"/>
    </source>
</evidence>
<evidence type="ECO:0000256" key="2">
    <source>
        <dbReference type="ARBA" id="ARBA00004651"/>
    </source>
</evidence>
<keyword evidence="15 24" id="KW-0472">Membrane</keyword>
<evidence type="ECO:0000256" key="1">
    <source>
        <dbReference type="ARBA" id="ARBA00001698"/>
    </source>
</evidence>
<comment type="catalytic activity">
    <reaction evidence="1">
        <text>a 1,2-diacyl-sn-glycero-3-phosphate + CTP + H(+) = a CDP-1,2-diacyl-sn-glycerol + diphosphate</text>
        <dbReference type="Rhea" id="RHEA:16229"/>
        <dbReference type="ChEBI" id="CHEBI:15378"/>
        <dbReference type="ChEBI" id="CHEBI:33019"/>
        <dbReference type="ChEBI" id="CHEBI:37563"/>
        <dbReference type="ChEBI" id="CHEBI:58332"/>
        <dbReference type="ChEBI" id="CHEBI:58608"/>
        <dbReference type="EC" id="2.7.7.41"/>
    </reaction>
</comment>
<evidence type="ECO:0000256" key="20">
    <source>
        <dbReference type="ARBA" id="ARBA00032253"/>
    </source>
</evidence>
<evidence type="ECO:0000256" key="8">
    <source>
        <dbReference type="ARBA" id="ARBA00022475"/>
    </source>
</evidence>
<evidence type="ECO:0000256" key="14">
    <source>
        <dbReference type="ARBA" id="ARBA00023098"/>
    </source>
</evidence>
<keyword evidence="11 24" id="KW-0812">Transmembrane</keyword>
<feature type="transmembrane region" description="Helical" evidence="24">
    <location>
        <begin position="169"/>
        <end position="187"/>
    </location>
</feature>
<keyword evidence="16" id="KW-0594">Phospholipid biosynthesis</keyword>
<accession>A0ABN4BRM6</accession>
<protein>
    <recommendedName>
        <fullName evidence="7">Phosphatidate cytidylyltransferase</fullName>
        <ecNumber evidence="6">2.7.7.41</ecNumber>
    </recommendedName>
    <alternativeName>
        <fullName evidence="20">CDP-DAG synthase</fullName>
    </alternativeName>
    <alternativeName>
        <fullName evidence="22">CDP-DG synthase</fullName>
    </alternativeName>
    <alternativeName>
        <fullName evidence="18">CDP-diacylglycerol synthase</fullName>
    </alternativeName>
    <alternativeName>
        <fullName evidence="21">CDP-diglyceride pyrophosphorylase</fullName>
    </alternativeName>
    <alternativeName>
        <fullName evidence="23">CDP-diglyceride synthase</fullName>
    </alternativeName>
    <alternativeName>
        <fullName evidence="19">CTP:phosphatidate cytidylyltransferase</fullName>
    </alternativeName>
</protein>
<evidence type="ECO:0000256" key="18">
    <source>
        <dbReference type="ARBA" id="ARBA00029893"/>
    </source>
</evidence>
<keyword evidence="8" id="KW-1003">Cell membrane</keyword>
<evidence type="ECO:0000256" key="23">
    <source>
        <dbReference type="ARBA" id="ARBA00033406"/>
    </source>
</evidence>
<evidence type="ECO:0000256" key="6">
    <source>
        <dbReference type="ARBA" id="ARBA00012487"/>
    </source>
</evidence>
<comment type="pathway">
    <text evidence="3">Phospholipid metabolism; CDP-diacylglycerol biosynthesis; CDP-diacylglycerol from sn-glycerol 3-phosphate: step 3/3.</text>
</comment>
<dbReference type="Pfam" id="PF01148">
    <property type="entry name" value="CTP_transf_1"/>
    <property type="match status" value="1"/>
</dbReference>
<keyword evidence="14" id="KW-0443">Lipid metabolism</keyword>
<evidence type="ECO:0000256" key="9">
    <source>
        <dbReference type="ARBA" id="ARBA00022516"/>
    </source>
</evidence>
<feature type="transmembrane region" description="Helical" evidence="24">
    <location>
        <begin position="25"/>
        <end position="52"/>
    </location>
</feature>
<evidence type="ECO:0000256" key="5">
    <source>
        <dbReference type="ARBA" id="ARBA00010185"/>
    </source>
</evidence>
<evidence type="ECO:0000256" key="13">
    <source>
        <dbReference type="ARBA" id="ARBA00022989"/>
    </source>
</evidence>
<keyword evidence="12" id="KW-0548">Nucleotidyltransferase</keyword>
<dbReference type="PANTHER" id="PTHR46382">
    <property type="entry name" value="PHOSPHATIDATE CYTIDYLYLTRANSFERASE"/>
    <property type="match status" value="1"/>
</dbReference>
<evidence type="ECO:0000256" key="19">
    <source>
        <dbReference type="ARBA" id="ARBA00031825"/>
    </source>
</evidence>
<evidence type="ECO:0000256" key="11">
    <source>
        <dbReference type="ARBA" id="ARBA00022692"/>
    </source>
</evidence>
<organism evidence="25 26">
    <name type="scientific">Mycoplasma ovis str. Michigan</name>
    <dbReference type="NCBI Taxonomy" id="1415773"/>
    <lineage>
        <taxon>Bacteria</taxon>
        <taxon>Bacillati</taxon>
        <taxon>Mycoplasmatota</taxon>
        <taxon>Mollicutes</taxon>
        <taxon>Mycoplasmataceae</taxon>
        <taxon>Mycoplasma</taxon>
    </lineage>
</organism>
<feature type="transmembrane region" description="Helical" evidence="24">
    <location>
        <begin position="112"/>
        <end position="131"/>
    </location>
</feature>
<sequence length="195" mass="21806">MLPDITEESSVIVKKVGGKLIRQHYLGWTSFFLLSFFLPIWALLLVIAISFFNNSFSFVFGRKLGSTRLSEFNPTKTLEGSICSSLLSCIVFSVLSVFVFKSNLFGKGNFHNNEIGFISFVIFLVGAVSILSNWGDCTFSLCKRALGYKNFGRLFGIKVGGFWDRFDSLSSSLFFTSILFWFTLAIVTKKLGLTG</sequence>
<keyword evidence="17" id="KW-1208">Phospholipid metabolism</keyword>
<evidence type="ECO:0000256" key="22">
    <source>
        <dbReference type="ARBA" id="ARBA00032743"/>
    </source>
</evidence>
<evidence type="ECO:0000256" key="3">
    <source>
        <dbReference type="ARBA" id="ARBA00005119"/>
    </source>
</evidence>
<dbReference type="Proteomes" id="UP000018745">
    <property type="component" value="Chromosome"/>
</dbReference>
<dbReference type="EMBL" id="CP006935">
    <property type="protein sequence ID" value="AHC40374.1"/>
    <property type="molecule type" value="Genomic_DNA"/>
</dbReference>
<comment type="subcellular location">
    <subcellularLocation>
        <location evidence="2">Cell membrane</location>
        <topology evidence="2">Multi-pass membrane protein</topology>
    </subcellularLocation>
</comment>
<keyword evidence="9" id="KW-0444">Lipid biosynthesis</keyword>